<dbReference type="InterPro" id="IPR023213">
    <property type="entry name" value="CAT-like_dom_sf"/>
</dbReference>
<dbReference type="OrthoDB" id="2548233at2759"/>
<organism evidence="3 4">
    <name type="scientific">Malassezia restricta (strain ATCC 96810 / NBRC 103918 / CBS 7877)</name>
    <name type="common">Seborrheic dermatitis infection agent</name>
    <dbReference type="NCBI Taxonomy" id="425264"/>
    <lineage>
        <taxon>Eukaryota</taxon>
        <taxon>Fungi</taxon>
        <taxon>Dikarya</taxon>
        <taxon>Basidiomycota</taxon>
        <taxon>Ustilaginomycotina</taxon>
        <taxon>Malasseziomycetes</taxon>
        <taxon>Malasseziales</taxon>
        <taxon>Malasseziaceae</taxon>
        <taxon>Malassezia</taxon>
    </lineage>
</organism>
<comment type="similarity">
    <text evidence="1">Belongs to the trichothecene O-acetyltransferase family.</text>
</comment>
<sequence>MQAITSPFSESWGEYRLRKEDFSWHKANEGRLQGKWLRGLWSNELYQERRSSTTGRADDMMTVATLSLPPTLEIQKFVELFKLAYMHMRFVHPMLGVTIETNVFSIPLLPCFVYEQVTSFDEVQAWADRTVHVHTCESEQDRALSMTDRIQCVRNTVGTRPLPISQHTREWHIICFGREEDAHHVALMSYCAHSVSDARAELLLLQQLLDEMARLEGAWPVSASHPSHPAAHEWGSEIKRLTPSLMEMIGVPIDAFEEEAARELVRSVTSEPSLRLDEGRPIAEPELSETLHARVVFSKEETDALHQAAKAHGWSLTHLVDAARHMAYMQVRRPYLEAWHWSPIPEKLHTDFLIPMDARYAILETFRDGASGHVCNATEGFTTTIPLMDPYYIPIERELASSEKELHELSQVRTLAYMAQSLCVQYNAQKKRAKQRMMSSIPTLVLAGVFLPTYPFQSLSPEGFSSVGVVDRLLTTRISLPGHTQPIDIIDWTVGLLMSKHRGSLQFSLHIWTFQEQLNLSVVHTPHITKERTALFLDTMRSTLKLFLMAYEQHGKPIDIPAAPPTPFKEPTLFQYVGRWLQSLLSH</sequence>
<dbReference type="PANTHER" id="PTHR42034">
    <property type="entry name" value="CHROMOSOME 7, WHOLE GENOME SHOTGUN SEQUENCE-RELATED"/>
    <property type="match status" value="1"/>
</dbReference>
<dbReference type="PANTHER" id="PTHR42034:SF1">
    <property type="entry name" value="CONDENSATION DOMAIN-CONTAINING PROTEIN"/>
    <property type="match status" value="1"/>
</dbReference>
<evidence type="ECO:0008006" key="5">
    <source>
        <dbReference type="Google" id="ProtNLM"/>
    </source>
</evidence>
<dbReference type="Gene3D" id="3.30.559.10">
    <property type="entry name" value="Chloramphenicol acetyltransferase-like domain"/>
    <property type="match status" value="1"/>
</dbReference>
<dbReference type="Pfam" id="PF07428">
    <property type="entry name" value="Tri3"/>
    <property type="match status" value="1"/>
</dbReference>
<dbReference type="EMBL" id="CP033149">
    <property type="protein sequence ID" value="AYO42273.1"/>
    <property type="molecule type" value="Genomic_DNA"/>
</dbReference>
<evidence type="ECO:0000313" key="3">
    <source>
        <dbReference type="EMBL" id="AYO42273.1"/>
    </source>
</evidence>
<evidence type="ECO:0000256" key="1">
    <source>
        <dbReference type="ARBA" id="ARBA00006439"/>
    </source>
</evidence>
<proteinExistence type="inferred from homology"/>
<accession>A0A3G2S2I6</accession>
<dbReference type="InterPro" id="IPR009992">
    <property type="entry name" value="Tri3/Sat12/Sat16/Mac1"/>
</dbReference>
<keyword evidence="4" id="KW-1185">Reference proteome</keyword>
<evidence type="ECO:0000313" key="4">
    <source>
        <dbReference type="Proteomes" id="UP000269793"/>
    </source>
</evidence>
<evidence type="ECO:0000256" key="2">
    <source>
        <dbReference type="ARBA" id="ARBA00022679"/>
    </source>
</evidence>
<gene>
    <name evidence="3" type="ORF">DNF11_1323</name>
</gene>
<dbReference type="VEuPathDB" id="FungiDB:DNF11_1323"/>
<dbReference type="Proteomes" id="UP000269793">
    <property type="component" value="Chromosome II"/>
</dbReference>
<dbReference type="AlphaFoldDB" id="A0A3G2S2I6"/>
<reference evidence="3 4" key="1">
    <citation type="submission" date="2018-10" db="EMBL/GenBank/DDBJ databases">
        <title>Complete genome sequence of Malassezia restricta CBS 7877.</title>
        <authorList>
            <person name="Morand S.C."/>
            <person name="Bertignac M."/>
            <person name="Iltis A."/>
            <person name="Kolder I."/>
            <person name="Pirovano W."/>
            <person name="Jourdain R."/>
            <person name="Clavaud C."/>
        </authorList>
    </citation>
    <scope>NUCLEOTIDE SEQUENCE [LARGE SCALE GENOMIC DNA]</scope>
    <source>
        <strain evidence="3 4">CBS 7877</strain>
    </source>
</reference>
<keyword evidence="2" id="KW-0808">Transferase</keyword>
<protein>
    <recommendedName>
        <fullName evidence="5">Alcohol acetyltransferase</fullName>
    </recommendedName>
</protein>
<dbReference type="GO" id="GO:0016407">
    <property type="term" value="F:acetyltransferase activity"/>
    <property type="evidence" value="ECO:0007669"/>
    <property type="project" value="InterPro"/>
</dbReference>
<dbReference type="GO" id="GO:0043386">
    <property type="term" value="P:mycotoxin biosynthetic process"/>
    <property type="evidence" value="ECO:0007669"/>
    <property type="project" value="InterPro"/>
</dbReference>
<name>A0A3G2S2I6_MALR7</name>
<dbReference type="Gene3D" id="3.30.559.30">
    <property type="entry name" value="Nonribosomal peptide synthetase, condensation domain"/>
    <property type="match status" value="1"/>
</dbReference>